<dbReference type="Pfam" id="PF00535">
    <property type="entry name" value="Glycos_transf_2"/>
    <property type="match status" value="1"/>
</dbReference>
<keyword evidence="4" id="KW-1185">Reference proteome</keyword>
<dbReference type="CDD" id="cd00761">
    <property type="entry name" value="Glyco_tranf_GTA_type"/>
    <property type="match status" value="1"/>
</dbReference>
<dbReference type="Pfam" id="PF13306">
    <property type="entry name" value="LRR_5"/>
    <property type="match status" value="2"/>
</dbReference>
<feature type="transmembrane region" description="Helical" evidence="1">
    <location>
        <begin position="249"/>
        <end position="270"/>
    </location>
</feature>
<name>A0ABZ3EZS9_9FIRM</name>
<keyword evidence="1" id="KW-1133">Transmembrane helix</keyword>
<proteinExistence type="predicted"/>
<dbReference type="InterPro" id="IPR032675">
    <property type="entry name" value="LRR_dom_sf"/>
</dbReference>
<sequence>MSDLLLNVILIARRNTSLSFVRALQSVLCQTYAPIKVLVVDANEPDSLYSLGMQEDLIDFPEVEYVRLDPSLSIAAIRNQMLGNAEGEYIAYLSSNDIWRLDKAALQIGGLEDSPEAAASCSGGILMDERGSELEVEPLMEHPEEDSSLWLLDNPARSPGQVIYRRAAVLEEGGFDEQFVNFCDGDMLFRLSRRKRILFPADSLCECRITSDDEAYDWNDFKDGQKILYKYTEIFLVNKRMTQNFYGRMLFLARVNYMWLNYFIYIYMYFIKSPLRSVWMLFKKAAKSVYYMMKWNKRAFRMLAGKLRLNRDIHMIQNGKLEKVKALKAPCEPEKDEQIPLEFSSAREYNEKKSLHFCFDKKLNSIVIPEYVTVIKKGMFYGCDNLISVEIPNTVLEIQAYAFHKCRNLRYVTFKEGSRLGKIGDYAFAGCRLLKTMSLPSNIVQIGKYAFAECCSLRQLSFTYLHRGEERTNNLYPTALGTLPRYMFLGCTGLLSVEFGVNSILETIENGVFLGCRRLQNVVLTGGVKYIGSYAFAYCKELETVAIPQIDALKGIGKCAFMHCETLDYFLFPNQIERIPMRTFYGCRNLKLVKIPKKVLSINHQAFAKCSSLTNAIIMSGDTSISPTAFDRHTQVRIPEIEGNEAASAG</sequence>
<organism evidence="3 4">
    <name type="scientific">Kineothrix sedimenti</name>
    <dbReference type="NCBI Taxonomy" id="3123317"/>
    <lineage>
        <taxon>Bacteria</taxon>
        <taxon>Bacillati</taxon>
        <taxon>Bacillota</taxon>
        <taxon>Clostridia</taxon>
        <taxon>Lachnospirales</taxon>
        <taxon>Lachnospiraceae</taxon>
        <taxon>Kineothrix</taxon>
    </lineage>
</organism>
<dbReference type="SUPFAM" id="SSF53448">
    <property type="entry name" value="Nucleotide-diphospho-sugar transferases"/>
    <property type="match status" value="1"/>
</dbReference>
<evidence type="ECO:0000313" key="3">
    <source>
        <dbReference type="EMBL" id="XAH74930.1"/>
    </source>
</evidence>
<keyword evidence="1" id="KW-0472">Membrane</keyword>
<evidence type="ECO:0000259" key="2">
    <source>
        <dbReference type="Pfam" id="PF00535"/>
    </source>
</evidence>
<dbReference type="PANTHER" id="PTHR45661:SF3">
    <property type="entry name" value="IG-LIKE DOMAIN-CONTAINING PROTEIN"/>
    <property type="match status" value="1"/>
</dbReference>
<dbReference type="Gene3D" id="3.90.550.10">
    <property type="entry name" value="Spore Coat Polysaccharide Biosynthesis Protein SpsA, Chain A"/>
    <property type="match status" value="1"/>
</dbReference>
<accession>A0ABZ3EZS9</accession>
<dbReference type="InterPro" id="IPR001173">
    <property type="entry name" value="Glyco_trans_2-like"/>
</dbReference>
<keyword evidence="1" id="KW-0812">Transmembrane</keyword>
<evidence type="ECO:0000313" key="4">
    <source>
        <dbReference type="Proteomes" id="UP001451571"/>
    </source>
</evidence>
<dbReference type="RefSeq" id="WP_342758508.1">
    <property type="nucleotide sequence ID" value="NZ_CP146256.1"/>
</dbReference>
<dbReference type="InterPro" id="IPR026906">
    <property type="entry name" value="LRR_5"/>
</dbReference>
<reference evidence="3 4" key="1">
    <citation type="submission" date="2024-02" db="EMBL/GenBank/DDBJ databases">
        <title>Bacterial strain from lacustrine sediment.</title>
        <authorList>
            <person name="Petit C."/>
            <person name="Fadhlaoui K."/>
        </authorList>
    </citation>
    <scope>NUCLEOTIDE SEQUENCE [LARGE SCALE GENOMIC DNA]</scope>
    <source>
        <strain evidence="3 4">IPX-CK</strain>
    </source>
</reference>
<protein>
    <submittedName>
        <fullName evidence="3">Leucine-rich repeat protein</fullName>
    </submittedName>
</protein>
<dbReference type="EMBL" id="CP146256">
    <property type="protein sequence ID" value="XAH74930.1"/>
    <property type="molecule type" value="Genomic_DNA"/>
</dbReference>
<gene>
    <name evidence="3" type="ORF">V6984_03945</name>
</gene>
<dbReference type="Proteomes" id="UP001451571">
    <property type="component" value="Chromosome"/>
</dbReference>
<dbReference type="PANTHER" id="PTHR45661">
    <property type="entry name" value="SURFACE ANTIGEN"/>
    <property type="match status" value="1"/>
</dbReference>
<evidence type="ECO:0000256" key="1">
    <source>
        <dbReference type="SAM" id="Phobius"/>
    </source>
</evidence>
<dbReference type="InterPro" id="IPR053139">
    <property type="entry name" value="Surface_bspA-like"/>
</dbReference>
<dbReference type="Gene3D" id="3.80.10.10">
    <property type="entry name" value="Ribonuclease Inhibitor"/>
    <property type="match status" value="2"/>
</dbReference>
<feature type="domain" description="Glycosyltransferase 2-like" evidence="2">
    <location>
        <begin position="16"/>
        <end position="167"/>
    </location>
</feature>
<dbReference type="SUPFAM" id="SSF52058">
    <property type="entry name" value="L domain-like"/>
    <property type="match status" value="1"/>
</dbReference>
<dbReference type="InterPro" id="IPR029044">
    <property type="entry name" value="Nucleotide-diphossugar_trans"/>
</dbReference>